<keyword evidence="4 5" id="KW-0326">Glycosidase</keyword>
<dbReference type="OrthoDB" id="2139957at2759"/>
<reference evidence="7" key="1">
    <citation type="submission" date="2022-11" db="EMBL/GenBank/DDBJ databases">
        <authorList>
            <person name="Petersen C."/>
        </authorList>
    </citation>
    <scope>NUCLEOTIDE SEQUENCE</scope>
    <source>
        <strain evidence="7">IBT 26290</strain>
    </source>
</reference>
<evidence type="ECO:0000256" key="4">
    <source>
        <dbReference type="ARBA" id="ARBA00023295"/>
    </source>
</evidence>
<dbReference type="AlphaFoldDB" id="A0A9W9HJL5"/>
<comment type="similarity">
    <text evidence="1 5">Belongs to the glycosyl hydrolase 43 family.</text>
</comment>
<evidence type="ECO:0000256" key="3">
    <source>
        <dbReference type="ARBA" id="ARBA00022801"/>
    </source>
</evidence>
<evidence type="ECO:0000259" key="6">
    <source>
        <dbReference type="Pfam" id="PF17851"/>
    </source>
</evidence>
<dbReference type="Pfam" id="PF17851">
    <property type="entry name" value="GH43_C2"/>
    <property type="match status" value="1"/>
</dbReference>
<comment type="caution">
    <text evidence="7">The sequence shown here is derived from an EMBL/GenBank/DDBJ whole genome shotgun (WGS) entry which is preliminary data.</text>
</comment>
<proteinExistence type="inferred from homology"/>
<gene>
    <name evidence="7" type="ORF">N7482_010808</name>
</gene>
<feature type="domain" description="Beta-xylosidase C-terminal Concanavalin A-like" evidence="6">
    <location>
        <begin position="329"/>
        <end position="537"/>
    </location>
</feature>
<dbReference type="InterPro" id="IPR013320">
    <property type="entry name" value="ConA-like_dom_sf"/>
</dbReference>
<dbReference type="GO" id="GO:0005975">
    <property type="term" value="P:carbohydrate metabolic process"/>
    <property type="evidence" value="ECO:0007669"/>
    <property type="project" value="InterPro"/>
</dbReference>
<dbReference type="GO" id="GO:0004553">
    <property type="term" value="F:hydrolase activity, hydrolyzing O-glycosyl compounds"/>
    <property type="evidence" value="ECO:0007669"/>
    <property type="project" value="InterPro"/>
</dbReference>
<evidence type="ECO:0000256" key="5">
    <source>
        <dbReference type="RuleBase" id="RU361187"/>
    </source>
</evidence>
<keyword evidence="3 5" id="KW-0378">Hydrolase</keyword>
<name>A0A9W9HJL5_9EURO</name>
<dbReference type="CDD" id="cd18617">
    <property type="entry name" value="GH43_XynB-like"/>
    <property type="match status" value="1"/>
</dbReference>
<dbReference type="Gene3D" id="2.115.10.20">
    <property type="entry name" value="Glycosyl hydrolase domain, family 43"/>
    <property type="match status" value="1"/>
</dbReference>
<dbReference type="InterPro" id="IPR006710">
    <property type="entry name" value="Glyco_hydro_43"/>
</dbReference>
<dbReference type="PANTHER" id="PTHR42812:SF16">
    <property type="entry name" value="HYDROLASE, PUTATIVE (AFU_ORTHOLOGUE AFUA_7G06110)-RELATED"/>
    <property type="match status" value="1"/>
</dbReference>
<evidence type="ECO:0000256" key="1">
    <source>
        <dbReference type="ARBA" id="ARBA00009865"/>
    </source>
</evidence>
<protein>
    <submittedName>
        <fullName evidence="7">Glycosyl hydrolase</fullName>
    </submittedName>
</protein>
<keyword evidence="8" id="KW-1185">Reference proteome</keyword>
<dbReference type="Pfam" id="PF04616">
    <property type="entry name" value="Glyco_hydro_43"/>
    <property type="match status" value="1"/>
</dbReference>
<keyword evidence="2" id="KW-0732">Signal</keyword>
<dbReference type="Gene3D" id="2.60.120.200">
    <property type="match status" value="1"/>
</dbReference>
<dbReference type="RefSeq" id="XP_056538123.1">
    <property type="nucleotide sequence ID" value="XM_056692922.1"/>
</dbReference>
<dbReference type="EMBL" id="JAPQKN010000009">
    <property type="protein sequence ID" value="KAJ5150350.1"/>
    <property type="molecule type" value="Genomic_DNA"/>
</dbReference>
<dbReference type="InterPro" id="IPR041542">
    <property type="entry name" value="GH43_C2"/>
</dbReference>
<sequence>MTLPNPILPGFNPDPSITRAGDDYFLATSSFEYFPGVPIYHSKNLKQWKLIGHALTRNSQIRLAAPEPGGGVWAPTLRYHNDVFYLTTSIFDRFRPQQGERTFPRGFYIKTENIWDSSSWSDPVFFDMVGFDQDLFWDNDGGVYLSTTHVKADRSPDADLSRLDFAIHVCKINLMTGDSITKPAMIRESLSGIAEGSHIFRRGQYLYLITAEGGTGSRHSVCVFRSENGILGPWISFPNNPILHSCTNHEVQNTGHADFVEDVNGKWWAVLLGVRPVRKSDSLWQDSVFGRETFLAEVEWIDSWPVINHGQMICLGPEPEPPYTRILWRDDFSWPSLTLGWYRKNMAEKLDYSILKGQGRLRLHGGPYNLSDPASPTLLLRKQTHRSCVWETKLSFHPTEEHEEAGSVVWWNYLTYSSIGIRKVYDDKNADAAAKARLVRFRSADCEIVERRLHKFDSDVVLLIRCGDSKYEFGFQELDKMGGEIVEPHWLGEVSTEAMTKPPSLGMAFSGMLLGLYAFAKFRKCTEPADFHYAEFRLPDDGR</sequence>
<evidence type="ECO:0000313" key="7">
    <source>
        <dbReference type="EMBL" id="KAJ5150350.1"/>
    </source>
</evidence>
<dbReference type="InterPro" id="IPR051795">
    <property type="entry name" value="Glycosyl_Hydrlase_43"/>
</dbReference>
<reference evidence="7" key="2">
    <citation type="journal article" date="2023" name="IMA Fungus">
        <title>Comparative genomic study of the Penicillium genus elucidates a diverse pangenome and 15 lateral gene transfer events.</title>
        <authorList>
            <person name="Petersen C."/>
            <person name="Sorensen T."/>
            <person name="Nielsen M.R."/>
            <person name="Sondergaard T.E."/>
            <person name="Sorensen J.L."/>
            <person name="Fitzpatrick D.A."/>
            <person name="Frisvad J.C."/>
            <person name="Nielsen K.L."/>
        </authorList>
    </citation>
    <scope>NUCLEOTIDE SEQUENCE</scope>
    <source>
        <strain evidence="7">IBT 26290</strain>
    </source>
</reference>
<dbReference type="GeneID" id="81432098"/>
<evidence type="ECO:0000313" key="8">
    <source>
        <dbReference type="Proteomes" id="UP001149163"/>
    </source>
</evidence>
<accession>A0A9W9HJL5</accession>
<organism evidence="7 8">
    <name type="scientific">Penicillium canariense</name>
    <dbReference type="NCBI Taxonomy" id="189055"/>
    <lineage>
        <taxon>Eukaryota</taxon>
        <taxon>Fungi</taxon>
        <taxon>Dikarya</taxon>
        <taxon>Ascomycota</taxon>
        <taxon>Pezizomycotina</taxon>
        <taxon>Eurotiomycetes</taxon>
        <taxon>Eurotiomycetidae</taxon>
        <taxon>Eurotiales</taxon>
        <taxon>Aspergillaceae</taxon>
        <taxon>Penicillium</taxon>
    </lineage>
</organism>
<dbReference type="Proteomes" id="UP001149163">
    <property type="component" value="Unassembled WGS sequence"/>
</dbReference>
<dbReference type="PANTHER" id="PTHR42812">
    <property type="entry name" value="BETA-XYLOSIDASE"/>
    <property type="match status" value="1"/>
</dbReference>
<dbReference type="SUPFAM" id="SSF49899">
    <property type="entry name" value="Concanavalin A-like lectins/glucanases"/>
    <property type="match status" value="1"/>
</dbReference>
<evidence type="ECO:0000256" key="2">
    <source>
        <dbReference type="ARBA" id="ARBA00022729"/>
    </source>
</evidence>
<dbReference type="InterPro" id="IPR023296">
    <property type="entry name" value="Glyco_hydro_beta-prop_sf"/>
</dbReference>
<dbReference type="SUPFAM" id="SSF75005">
    <property type="entry name" value="Arabinanase/levansucrase/invertase"/>
    <property type="match status" value="1"/>
</dbReference>